<proteinExistence type="predicted"/>
<evidence type="ECO:0000256" key="7">
    <source>
        <dbReference type="SAM" id="Phobius"/>
    </source>
</evidence>
<dbReference type="AlphaFoldDB" id="A0A853IMP6"/>
<name>A0A853IMP6_9BURK</name>
<evidence type="ECO:0000256" key="2">
    <source>
        <dbReference type="ARBA" id="ARBA00022475"/>
    </source>
</evidence>
<keyword evidence="2" id="KW-1003">Cell membrane</keyword>
<keyword evidence="3 7" id="KW-0812">Transmembrane</keyword>
<evidence type="ECO:0000256" key="3">
    <source>
        <dbReference type="ARBA" id="ARBA00022692"/>
    </source>
</evidence>
<keyword evidence="5 7" id="KW-0472">Membrane</keyword>
<dbReference type="EMBL" id="JACCKX010000001">
    <property type="protein sequence ID" value="NZA01552.1"/>
    <property type="molecule type" value="Genomic_DNA"/>
</dbReference>
<reference evidence="8 9" key="1">
    <citation type="submission" date="2020-07" db="EMBL/GenBank/DDBJ databases">
        <authorList>
            <person name="Maaloum M."/>
        </authorList>
    </citation>
    <scope>NUCLEOTIDE SEQUENCE [LARGE SCALE GENOMIC DNA]</scope>
    <source>
        <strain evidence="8 9">GCS-AN-3</strain>
    </source>
</reference>
<dbReference type="Pfam" id="PF09678">
    <property type="entry name" value="Caa3_CtaG"/>
    <property type="match status" value="1"/>
</dbReference>
<keyword evidence="9" id="KW-1185">Reference proteome</keyword>
<comment type="caution">
    <text evidence="8">The sequence shown here is derived from an EMBL/GenBank/DDBJ whole genome shotgun (WGS) entry which is preliminary data.</text>
</comment>
<feature type="transmembrane region" description="Helical" evidence="7">
    <location>
        <begin position="143"/>
        <end position="170"/>
    </location>
</feature>
<evidence type="ECO:0000256" key="1">
    <source>
        <dbReference type="ARBA" id="ARBA00004651"/>
    </source>
</evidence>
<feature type="region of interest" description="Disordered" evidence="6">
    <location>
        <begin position="1"/>
        <end position="29"/>
    </location>
</feature>
<evidence type="ECO:0000313" key="9">
    <source>
        <dbReference type="Proteomes" id="UP000589716"/>
    </source>
</evidence>
<accession>A0A853IMP6</accession>
<comment type="subcellular location">
    <subcellularLocation>
        <location evidence="1">Cell membrane</location>
        <topology evidence="1">Multi-pass membrane protein</topology>
    </subcellularLocation>
</comment>
<evidence type="ECO:0000256" key="5">
    <source>
        <dbReference type="ARBA" id="ARBA00023136"/>
    </source>
</evidence>
<feature type="transmembrane region" description="Helical" evidence="7">
    <location>
        <begin position="190"/>
        <end position="209"/>
    </location>
</feature>
<evidence type="ECO:0000256" key="6">
    <source>
        <dbReference type="SAM" id="MobiDB-lite"/>
    </source>
</evidence>
<gene>
    <name evidence="8" type="ORF">H0I39_06835</name>
</gene>
<sequence>MERRRADLGRPAGLGRADGAPRTAQPPGVGRLGAGAAAVSVAAVRAQRHAVFGARAAPPAAGGRGGALLALAAGPARAGQRRARSPAGAALVFGLVLWLWHAPQAYAWGLTSVAGYWLMQASLLRTAWWFWRAVLRSDQPWGGAVLALFATVAHMGLLGALIVFAGQLLYPVHVAGTLAWGAAPLADQQLGGLLMWVPAIVPFMAAALWRLAQGLRRAEAAA</sequence>
<feature type="transmembrane region" description="Helical" evidence="7">
    <location>
        <begin position="106"/>
        <end position="131"/>
    </location>
</feature>
<organism evidence="8 9">
    <name type="scientific">Ottowia beijingensis</name>
    <dbReference type="NCBI Taxonomy" id="1207057"/>
    <lineage>
        <taxon>Bacteria</taxon>
        <taxon>Pseudomonadati</taxon>
        <taxon>Pseudomonadota</taxon>
        <taxon>Betaproteobacteria</taxon>
        <taxon>Burkholderiales</taxon>
        <taxon>Comamonadaceae</taxon>
        <taxon>Ottowia</taxon>
    </lineage>
</organism>
<dbReference type="Proteomes" id="UP000589716">
    <property type="component" value="Unassembled WGS sequence"/>
</dbReference>
<protein>
    <submittedName>
        <fullName evidence="8">Cytochrome c oxidase assembly protein</fullName>
    </submittedName>
</protein>
<evidence type="ECO:0000313" key="8">
    <source>
        <dbReference type="EMBL" id="NZA01552.1"/>
    </source>
</evidence>
<feature type="transmembrane region" description="Helical" evidence="7">
    <location>
        <begin position="83"/>
        <end position="100"/>
    </location>
</feature>
<evidence type="ECO:0000256" key="4">
    <source>
        <dbReference type="ARBA" id="ARBA00022989"/>
    </source>
</evidence>
<dbReference type="InterPro" id="IPR019108">
    <property type="entry name" value="Caa3_assmbl_CtaG-rel"/>
</dbReference>
<keyword evidence="4 7" id="KW-1133">Transmembrane helix</keyword>
<dbReference type="GO" id="GO:0005886">
    <property type="term" value="C:plasma membrane"/>
    <property type="evidence" value="ECO:0007669"/>
    <property type="project" value="UniProtKB-SubCell"/>
</dbReference>